<dbReference type="Proteomes" id="UP001208017">
    <property type="component" value="Unassembled WGS sequence"/>
</dbReference>
<sequence length="128" mass="14624">MHTQKIIVCDACKEPFTENMHEQKIANLTYSYQKCPHEACGTVYPIAVLSKSITRRSKEINEIRSKIGKMKFPSPVSPAYKKTLERAEKLRDKADDLVKKNLAEIKSLIEKHRADFAKFGPVHTVEAH</sequence>
<organism evidence="1 2">
    <name type="scientific">Tumebacillus lacus</name>
    <dbReference type="NCBI Taxonomy" id="2995335"/>
    <lineage>
        <taxon>Bacteria</taxon>
        <taxon>Bacillati</taxon>
        <taxon>Bacillota</taxon>
        <taxon>Bacilli</taxon>
        <taxon>Bacillales</taxon>
        <taxon>Alicyclobacillaceae</taxon>
        <taxon>Tumebacillus</taxon>
    </lineage>
</organism>
<dbReference type="EMBL" id="JAPMLT010000004">
    <property type="protein sequence ID" value="MCX7570392.1"/>
    <property type="molecule type" value="Genomic_DNA"/>
</dbReference>
<name>A0ABT3X0F7_9BACL</name>
<reference evidence="1 2" key="1">
    <citation type="submission" date="2022-11" db="EMBL/GenBank/DDBJ databases">
        <title>Study of microbial diversity in lake waters.</title>
        <authorList>
            <person name="Zhang J."/>
        </authorList>
    </citation>
    <scope>NUCLEOTIDE SEQUENCE [LARGE SCALE GENOMIC DNA]</scope>
    <source>
        <strain evidence="1 2">DT12</strain>
    </source>
</reference>
<dbReference type="RefSeq" id="WP_267151637.1">
    <property type="nucleotide sequence ID" value="NZ_JAPMLT010000004.1"/>
</dbReference>
<gene>
    <name evidence="1" type="ORF">OS242_10500</name>
</gene>
<comment type="caution">
    <text evidence="1">The sequence shown here is derived from an EMBL/GenBank/DDBJ whole genome shotgun (WGS) entry which is preliminary data.</text>
</comment>
<accession>A0ABT3X0F7</accession>
<keyword evidence="2" id="KW-1185">Reference proteome</keyword>
<proteinExistence type="predicted"/>
<evidence type="ECO:0008006" key="3">
    <source>
        <dbReference type="Google" id="ProtNLM"/>
    </source>
</evidence>
<evidence type="ECO:0000313" key="1">
    <source>
        <dbReference type="EMBL" id="MCX7570392.1"/>
    </source>
</evidence>
<protein>
    <recommendedName>
        <fullName evidence="3">Zinc finger Ogr/Delta-type domain-containing protein</fullName>
    </recommendedName>
</protein>
<evidence type="ECO:0000313" key="2">
    <source>
        <dbReference type="Proteomes" id="UP001208017"/>
    </source>
</evidence>